<protein>
    <submittedName>
        <fullName evidence="1">Uncharacterized protein</fullName>
    </submittedName>
</protein>
<dbReference type="AlphaFoldDB" id="A0A0H3GT99"/>
<dbReference type="KEGG" id="kpm:KPHS_45120"/>
<accession>A0A0H3GT99</accession>
<reference evidence="1 2" key="1">
    <citation type="journal article" date="2012" name="J. Bacteriol.">
        <title>Complete genome sequence of Klebsiella pneumoniae subsp. pneumoniae HS11286, a multidrug-resistant strain isolated from human sputum.</title>
        <authorList>
            <person name="Liu P."/>
            <person name="Li P."/>
            <person name="Jiang X."/>
            <person name="Bi D."/>
            <person name="Xie Y."/>
            <person name="Tai C."/>
            <person name="Deng Z."/>
            <person name="Rajakumar K."/>
            <person name="Ou H.Y."/>
        </authorList>
    </citation>
    <scope>NUCLEOTIDE SEQUENCE [LARGE SCALE GENOMIC DNA]</scope>
    <source>
        <strain evidence="1 2">HS11286</strain>
    </source>
</reference>
<organism evidence="1 2">
    <name type="scientific">Klebsiella pneumoniae subsp. pneumoniae (strain HS11286)</name>
    <dbReference type="NCBI Taxonomy" id="1125630"/>
    <lineage>
        <taxon>Bacteria</taxon>
        <taxon>Pseudomonadati</taxon>
        <taxon>Pseudomonadota</taxon>
        <taxon>Gammaproteobacteria</taxon>
        <taxon>Enterobacterales</taxon>
        <taxon>Enterobacteriaceae</taxon>
        <taxon>Klebsiella/Raoultella group</taxon>
        <taxon>Klebsiella</taxon>
        <taxon>Klebsiella pneumoniae complex</taxon>
    </lineage>
</organism>
<dbReference type="RefSeq" id="YP_005228812.1">
    <property type="nucleotide sequence ID" value="NC_016845.1"/>
</dbReference>
<name>A0A0H3GT99_KLEPH</name>
<dbReference type="HOGENOM" id="CLU_177686_0_0_6"/>
<dbReference type="PATRIC" id="fig|1125630.4.peg.4407"/>
<dbReference type="STRING" id="1125630.KPHS_45120"/>
<evidence type="ECO:0000313" key="2">
    <source>
        <dbReference type="Proteomes" id="UP000007841"/>
    </source>
</evidence>
<keyword evidence="2" id="KW-1185">Reference proteome</keyword>
<dbReference type="RefSeq" id="WP_004150888.1">
    <property type="nucleotide sequence ID" value="NC_016845.1"/>
</dbReference>
<dbReference type="GeneID" id="11849565"/>
<dbReference type="Proteomes" id="UP000007841">
    <property type="component" value="Chromosome"/>
</dbReference>
<dbReference type="EMBL" id="CP003200">
    <property type="protein sequence ID" value="AEW63210.1"/>
    <property type="molecule type" value="Genomic_DNA"/>
</dbReference>
<evidence type="ECO:0000313" key="1">
    <source>
        <dbReference type="EMBL" id="AEW63210.1"/>
    </source>
</evidence>
<sequence>MKRYQICAVMVSALGHPALLPDAAKQILMHHVCTTPRAAEIIAALNDAGIDACREEDMCSSNSVGIWITVDAHTVLLQCQLEVLEVH</sequence>
<proteinExistence type="predicted"/>
<gene>
    <name evidence="1" type="ordered locus">KPHS_45120</name>
</gene>